<dbReference type="PROSITE" id="PS51257">
    <property type="entry name" value="PROKAR_LIPOPROTEIN"/>
    <property type="match status" value="1"/>
</dbReference>
<dbReference type="Gene3D" id="1.20.1260.10">
    <property type="match status" value="1"/>
</dbReference>
<dbReference type="InterPro" id="IPR006311">
    <property type="entry name" value="TAT_signal"/>
</dbReference>
<evidence type="ECO:0000256" key="1">
    <source>
        <dbReference type="SAM" id="MobiDB-lite"/>
    </source>
</evidence>
<dbReference type="AlphaFoldDB" id="Q4JV47"/>
<dbReference type="InterPro" id="IPR012347">
    <property type="entry name" value="Ferritin-like"/>
</dbReference>
<name>Q4JV47_CORJK</name>
<dbReference type="EMBL" id="CR931997">
    <property type="protein sequence ID" value="CAI37310.1"/>
    <property type="molecule type" value="Genomic_DNA"/>
</dbReference>
<dbReference type="InterPro" id="IPR009078">
    <property type="entry name" value="Ferritin-like_SF"/>
</dbReference>
<dbReference type="eggNOG" id="ENOG5031RC0">
    <property type="taxonomic scope" value="Bacteria"/>
</dbReference>
<dbReference type="HOGENOM" id="CLU_833461_0_0_11"/>
<feature type="region of interest" description="Disordered" evidence="1">
    <location>
        <begin position="86"/>
        <end position="108"/>
    </location>
</feature>
<dbReference type="PATRIC" id="fig|306537.10.peg.1159"/>
<evidence type="ECO:0000256" key="2">
    <source>
        <dbReference type="SAM" id="SignalP"/>
    </source>
</evidence>
<evidence type="ECO:0000313" key="3">
    <source>
        <dbReference type="EMBL" id="CAI37310.1"/>
    </source>
</evidence>
<dbReference type="SUPFAM" id="SSF47240">
    <property type="entry name" value="Ferritin-like"/>
    <property type="match status" value="1"/>
</dbReference>
<sequence>MNMTSSRPLLTRRHFLGVGTLLGASLTISACDFGEEPQANEQLIELAVALRSAEKNFQAKSAKKWSAFLGKQYDLVTQETLRQCGTDSEGNAPQGCQEKISETKNGSKQAVPLDKAYTRALGSALGAQASLIAGLFAAYKAAGDNERPNHPTEVSAEVVDGFSNPDVDVAAEFRTLLTLTYGAIYASGVALAKNPEDQVHSQIQSTANQLRVLRNLTTDVLEELGSETPTPEPGYTQGEADAKQNAAEYFHPTLLPITTQLRRITELATNEQAVGYAASWVEANAWAEAALERLQSKDPKDVPLRGEPA</sequence>
<dbReference type="KEGG" id="cjk:jk1146"/>
<reference evidence="3 4" key="1">
    <citation type="journal article" date="2005" name="J. Bacteriol.">
        <title>Complete genome sequence and analysis of the multiresistant nosocomial pathogen Corynebacterium jeikeium K411, a lipid-requiring bacterium of the human skin flora.</title>
        <authorList>
            <person name="Tauch A."/>
            <person name="Kaiser O."/>
            <person name="Hain T."/>
            <person name="Goesmann A."/>
            <person name="Weisshaar B."/>
            <person name="Albersmeier A."/>
            <person name="Bekel T."/>
            <person name="Bischoff N."/>
            <person name="Brune I."/>
            <person name="Chakraborty T."/>
            <person name="Kalinowski J."/>
            <person name="Meyer F."/>
            <person name="Rupp O."/>
            <person name="Schneiker S."/>
            <person name="Viehoever P."/>
            <person name="Puehler A."/>
        </authorList>
    </citation>
    <scope>NUCLEOTIDE SEQUENCE [LARGE SCALE GENOMIC DNA]</scope>
    <source>
        <strain evidence="3 4">K411</strain>
    </source>
</reference>
<keyword evidence="2" id="KW-0732">Signal</keyword>
<dbReference type="STRING" id="306537.jk1146"/>
<dbReference type="Proteomes" id="UP000000545">
    <property type="component" value="Chromosome"/>
</dbReference>
<keyword evidence="4" id="KW-1185">Reference proteome</keyword>
<protein>
    <submittedName>
        <fullName evidence="3">Putative secreted protein</fullName>
    </submittedName>
</protein>
<feature type="chain" id="PRO_5004239293" evidence="2">
    <location>
        <begin position="31"/>
        <end position="309"/>
    </location>
</feature>
<evidence type="ECO:0000313" key="4">
    <source>
        <dbReference type="Proteomes" id="UP000000545"/>
    </source>
</evidence>
<accession>Q4JV47</accession>
<proteinExistence type="predicted"/>
<gene>
    <name evidence="3" type="ordered locus">jk1146</name>
</gene>
<feature type="signal peptide" evidence="2">
    <location>
        <begin position="1"/>
        <end position="30"/>
    </location>
</feature>
<organism evidence="3 4">
    <name type="scientific">Corynebacterium jeikeium (strain K411)</name>
    <dbReference type="NCBI Taxonomy" id="306537"/>
    <lineage>
        <taxon>Bacteria</taxon>
        <taxon>Bacillati</taxon>
        <taxon>Actinomycetota</taxon>
        <taxon>Actinomycetes</taxon>
        <taxon>Mycobacteriales</taxon>
        <taxon>Corynebacteriaceae</taxon>
        <taxon>Corynebacterium</taxon>
    </lineage>
</organism>
<dbReference type="PROSITE" id="PS51318">
    <property type="entry name" value="TAT"/>
    <property type="match status" value="1"/>
</dbReference>
<dbReference type="OrthoDB" id="4424651at2"/>